<dbReference type="RefSeq" id="WP_161127724.1">
    <property type="nucleotide sequence ID" value="NZ_AP022829.1"/>
</dbReference>
<name>A0A6F8SNH2_9ACTN</name>
<feature type="transmembrane region" description="Helical" evidence="2">
    <location>
        <begin position="303"/>
        <end position="324"/>
    </location>
</feature>
<feature type="transmembrane region" description="Helical" evidence="2">
    <location>
        <begin position="144"/>
        <end position="165"/>
    </location>
</feature>
<keyword evidence="4" id="KW-1185">Reference proteome</keyword>
<feature type="transmembrane region" description="Helical" evidence="2">
    <location>
        <begin position="372"/>
        <end position="399"/>
    </location>
</feature>
<dbReference type="Proteomes" id="UP000501727">
    <property type="component" value="Chromosome"/>
</dbReference>
<evidence type="ECO:0000313" key="4">
    <source>
        <dbReference type="Proteomes" id="UP000501727"/>
    </source>
</evidence>
<keyword evidence="2" id="KW-0472">Membrane</keyword>
<reference evidence="4" key="1">
    <citation type="journal article" date="2020" name="Microbiol. Resour. Announc.">
        <title>Complete Genome Sequence of Adlercreutzia sp. Strain 8CFCBH1, a Potent Producer of Equol, Isolated from Healthy Japanese Feces.</title>
        <authorList>
            <person name="Ogata Y."/>
            <person name="Sakamoto M."/>
            <person name="Ohkuma M."/>
            <person name="Hattori M."/>
            <person name="Suda W."/>
        </authorList>
    </citation>
    <scope>NUCLEOTIDE SEQUENCE [LARGE SCALE GENOMIC DNA]</scope>
    <source>
        <strain evidence="4">8CFCBH1</strain>
    </source>
</reference>
<gene>
    <name evidence="3" type="ORF">ADCFC_21190</name>
</gene>
<reference evidence="4" key="2">
    <citation type="submission" date="2020-03" db="EMBL/GenBank/DDBJ databases">
        <title>Complete Genome Sequence of Adlercreutzia sp. strain 8CFCBH1 Producing Equol, Isolated from Healthy Japanese Feces.</title>
        <authorList>
            <person name="Ogata Y."/>
            <person name="Sakamoto M."/>
            <person name="Ohkuma M."/>
            <person name="Hattori M."/>
            <person name="Suda W."/>
        </authorList>
    </citation>
    <scope>NUCLEOTIDE SEQUENCE [LARGE SCALE GENOMIC DNA]</scope>
    <source>
        <strain evidence="4">8CFCBH1</strain>
    </source>
</reference>
<evidence type="ECO:0000256" key="2">
    <source>
        <dbReference type="SAM" id="Phobius"/>
    </source>
</evidence>
<evidence type="ECO:0000313" key="3">
    <source>
        <dbReference type="EMBL" id="BCA89622.1"/>
    </source>
</evidence>
<dbReference type="Pfam" id="PF06541">
    <property type="entry name" value="ABC_trans_CmpB"/>
    <property type="match status" value="1"/>
</dbReference>
<feature type="transmembrane region" description="Helical" evidence="2">
    <location>
        <begin position="344"/>
        <end position="365"/>
    </location>
</feature>
<feature type="transmembrane region" description="Helical" evidence="2">
    <location>
        <begin position="248"/>
        <end position="265"/>
    </location>
</feature>
<feature type="transmembrane region" description="Helical" evidence="2">
    <location>
        <begin position="222"/>
        <end position="242"/>
    </location>
</feature>
<dbReference type="KEGG" id="ahat:ADCFC_22410"/>
<dbReference type="EMBL" id="AP022829">
    <property type="protein sequence ID" value="BCA89622.1"/>
    <property type="molecule type" value="Genomic_DNA"/>
</dbReference>
<feature type="transmembrane region" description="Helical" evidence="2">
    <location>
        <begin position="185"/>
        <end position="210"/>
    </location>
</feature>
<accession>A0A6F8SNH2</accession>
<keyword evidence="2" id="KW-0812">Transmembrane</keyword>
<dbReference type="InterPro" id="IPR010540">
    <property type="entry name" value="CmpB_TMEM229"/>
</dbReference>
<feature type="region of interest" description="Disordered" evidence="1">
    <location>
        <begin position="1"/>
        <end position="22"/>
    </location>
</feature>
<keyword evidence="2" id="KW-1133">Transmembrane helix</keyword>
<organism evidence="3 4">
    <name type="scientific">Adlercreutzia hattorii</name>
    <dbReference type="NCBI Taxonomy" id="2707299"/>
    <lineage>
        <taxon>Bacteria</taxon>
        <taxon>Bacillati</taxon>
        <taxon>Actinomycetota</taxon>
        <taxon>Coriobacteriia</taxon>
        <taxon>Eggerthellales</taxon>
        <taxon>Eggerthellaceae</taxon>
        <taxon>Adlercreutzia</taxon>
    </lineage>
</organism>
<feature type="transmembrane region" description="Helical" evidence="2">
    <location>
        <begin position="419"/>
        <end position="441"/>
    </location>
</feature>
<evidence type="ECO:0008006" key="5">
    <source>
        <dbReference type="Google" id="ProtNLM"/>
    </source>
</evidence>
<feature type="transmembrane region" description="Helical" evidence="2">
    <location>
        <begin position="453"/>
        <end position="474"/>
    </location>
</feature>
<protein>
    <recommendedName>
        <fullName evidence="5">ABC transporter permease</fullName>
    </recommendedName>
</protein>
<proteinExistence type="predicted"/>
<evidence type="ECO:0000256" key="1">
    <source>
        <dbReference type="SAM" id="MobiDB-lite"/>
    </source>
</evidence>
<sequence length="520" mass="57886">MGDEKRHVDHLEEAAHKAEADLRDDLEKAVEFEKADVAETHREWHDQLHNDHAELVADVARDKEEIREALDDARHPERIVHAAEEKLAHAADEARDVVRAVEHPSVIVDDAKEALAEKKHALDETAATIAAEFASPADKKRLPVVLRVFGVLLIIGSGVALPVIAKTMYQAVTMFDSGAMRGEGISTIVVTFVNLAVLVALAVTLIVFGVRLIRNQRRWAALLSYGLYVLLLAGALCSIMLAGIGYELIPYGVGFAVTVALQSYLDPSLLEERRAHRKAREAEEHAEGEAGTLGRDPSGKGYITLNFFNLFWIFVVASVLGLLMEEIVHFLFVVPGQWQDRAGLLFGPFSPIYGCGAVLMTIFLNRFHKSNWLVIFLVAAVIGGAFEAFVSLFMQYAFGAVAWDYSNMPGSLFGGRTCLPFMACWGLLGVVWIKLLLPFMLRLVNFIPWNWRYMLTTVAACFMLVDAVMTLQALDCWYMRLSHDPVDTPLQQFYDHEFGDAYMADRFQSMTIVPSDAVRG</sequence>
<dbReference type="AlphaFoldDB" id="A0A6F8SNH2"/>